<evidence type="ECO:0000313" key="6">
    <source>
        <dbReference type="EMBL" id="EDW82056.2"/>
    </source>
</evidence>
<gene>
    <name evidence="6" type="primary">Dwil\GK25599</name>
    <name evidence="6" type="ORF">Dwil_GK25599</name>
</gene>
<dbReference type="Pfam" id="PF14634">
    <property type="entry name" value="zf-RING_5"/>
    <property type="match status" value="1"/>
</dbReference>
<feature type="region of interest" description="Disordered" evidence="4">
    <location>
        <begin position="205"/>
        <end position="245"/>
    </location>
</feature>
<reference evidence="6 7" key="1">
    <citation type="journal article" date="2007" name="Nature">
        <title>Evolution of genes and genomes on the Drosophila phylogeny.</title>
        <authorList>
            <consortium name="Drosophila 12 Genomes Consortium"/>
            <person name="Clark A.G."/>
            <person name="Eisen M.B."/>
            <person name="Smith D.R."/>
            <person name="Bergman C.M."/>
            <person name="Oliver B."/>
            <person name="Markow T.A."/>
            <person name="Kaufman T.C."/>
            <person name="Kellis M."/>
            <person name="Gelbart W."/>
            <person name="Iyer V.N."/>
            <person name="Pollard D.A."/>
            <person name="Sackton T.B."/>
            <person name="Larracuente A.M."/>
            <person name="Singh N.D."/>
            <person name="Abad J.P."/>
            <person name="Abt D.N."/>
            <person name="Adryan B."/>
            <person name="Aguade M."/>
            <person name="Akashi H."/>
            <person name="Anderson W.W."/>
            <person name="Aquadro C.F."/>
            <person name="Ardell D.H."/>
            <person name="Arguello R."/>
            <person name="Artieri C.G."/>
            <person name="Barbash D.A."/>
            <person name="Barker D."/>
            <person name="Barsanti P."/>
            <person name="Batterham P."/>
            <person name="Batzoglou S."/>
            <person name="Begun D."/>
            <person name="Bhutkar A."/>
            <person name="Blanco E."/>
            <person name="Bosak S.A."/>
            <person name="Bradley R.K."/>
            <person name="Brand A.D."/>
            <person name="Brent M.R."/>
            <person name="Brooks A.N."/>
            <person name="Brown R.H."/>
            <person name="Butlin R.K."/>
            <person name="Caggese C."/>
            <person name="Calvi B.R."/>
            <person name="Bernardo de Carvalho A."/>
            <person name="Caspi A."/>
            <person name="Castrezana S."/>
            <person name="Celniker S.E."/>
            <person name="Chang J.L."/>
            <person name="Chapple C."/>
            <person name="Chatterji S."/>
            <person name="Chinwalla A."/>
            <person name="Civetta A."/>
            <person name="Clifton S.W."/>
            <person name="Comeron J.M."/>
            <person name="Costello J.C."/>
            <person name="Coyne J.A."/>
            <person name="Daub J."/>
            <person name="David R.G."/>
            <person name="Delcher A.L."/>
            <person name="Delehaunty K."/>
            <person name="Do C.B."/>
            <person name="Ebling H."/>
            <person name="Edwards K."/>
            <person name="Eickbush T."/>
            <person name="Evans J.D."/>
            <person name="Filipski A."/>
            <person name="Findeiss S."/>
            <person name="Freyhult E."/>
            <person name="Fulton L."/>
            <person name="Fulton R."/>
            <person name="Garcia A.C."/>
            <person name="Gardiner A."/>
            <person name="Garfield D.A."/>
            <person name="Garvin B.E."/>
            <person name="Gibson G."/>
            <person name="Gilbert D."/>
            <person name="Gnerre S."/>
            <person name="Godfrey J."/>
            <person name="Good R."/>
            <person name="Gotea V."/>
            <person name="Gravely B."/>
            <person name="Greenberg A.J."/>
            <person name="Griffiths-Jones S."/>
            <person name="Gross S."/>
            <person name="Guigo R."/>
            <person name="Gustafson E.A."/>
            <person name="Haerty W."/>
            <person name="Hahn M.W."/>
            <person name="Halligan D.L."/>
            <person name="Halpern A.L."/>
            <person name="Halter G.M."/>
            <person name="Han M.V."/>
            <person name="Heger A."/>
            <person name="Hillier L."/>
            <person name="Hinrichs A.S."/>
            <person name="Holmes I."/>
            <person name="Hoskins R.A."/>
            <person name="Hubisz M.J."/>
            <person name="Hultmark D."/>
            <person name="Huntley M.A."/>
            <person name="Jaffe D.B."/>
            <person name="Jagadeeshan S."/>
            <person name="Jeck W.R."/>
            <person name="Johnson J."/>
            <person name="Jones C.D."/>
            <person name="Jordan W.C."/>
            <person name="Karpen G.H."/>
            <person name="Kataoka E."/>
            <person name="Keightley P.D."/>
            <person name="Kheradpour P."/>
            <person name="Kirkness E.F."/>
            <person name="Koerich L.B."/>
            <person name="Kristiansen K."/>
            <person name="Kudrna D."/>
            <person name="Kulathinal R.J."/>
            <person name="Kumar S."/>
            <person name="Kwok R."/>
            <person name="Lander E."/>
            <person name="Langley C.H."/>
            <person name="Lapoint R."/>
            <person name="Lazzaro B.P."/>
            <person name="Lee S.J."/>
            <person name="Levesque L."/>
            <person name="Li R."/>
            <person name="Lin C.F."/>
            <person name="Lin M.F."/>
            <person name="Lindblad-Toh K."/>
            <person name="Llopart A."/>
            <person name="Long M."/>
            <person name="Low L."/>
            <person name="Lozovsky E."/>
            <person name="Lu J."/>
            <person name="Luo M."/>
            <person name="Machado C.A."/>
            <person name="Makalowski W."/>
            <person name="Marzo M."/>
            <person name="Matsuda M."/>
            <person name="Matzkin L."/>
            <person name="McAllister B."/>
            <person name="McBride C.S."/>
            <person name="McKernan B."/>
            <person name="McKernan K."/>
            <person name="Mendez-Lago M."/>
            <person name="Minx P."/>
            <person name="Mollenhauer M.U."/>
            <person name="Montooth K."/>
            <person name="Mount S.M."/>
            <person name="Mu X."/>
            <person name="Myers E."/>
            <person name="Negre B."/>
            <person name="Newfeld S."/>
            <person name="Nielsen R."/>
            <person name="Noor M.A."/>
            <person name="O'Grady P."/>
            <person name="Pachter L."/>
            <person name="Papaceit M."/>
            <person name="Parisi M.J."/>
            <person name="Parisi M."/>
            <person name="Parts L."/>
            <person name="Pedersen J.S."/>
            <person name="Pesole G."/>
            <person name="Phillippy A.M."/>
            <person name="Ponting C.P."/>
            <person name="Pop M."/>
            <person name="Porcelli D."/>
            <person name="Powell J.R."/>
            <person name="Prohaska S."/>
            <person name="Pruitt K."/>
            <person name="Puig M."/>
            <person name="Quesneville H."/>
            <person name="Ram K.R."/>
            <person name="Rand D."/>
            <person name="Rasmussen M.D."/>
            <person name="Reed L.K."/>
            <person name="Reenan R."/>
            <person name="Reily A."/>
            <person name="Remington K.A."/>
            <person name="Rieger T.T."/>
            <person name="Ritchie M.G."/>
            <person name="Robin C."/>
            <person name="Rogers Y.H."/>
            <person name="Rohde C."/>
            <person name="Rozas J."/>
            <person name="Rubenfield M.J."/>
            <person name="Ruiz A."/>
            <person name="Russo S."/>
            <person name="Salzberg S.L."/>
            <person name="Sanchez-Gracia A."/>
            <person name="Saranga D.J."/>
            <person name="Sato H."/>
            <person name="Schaeffer S.W."/>
            <person name="Schatz M.C."/>
            <person name="Schlenke T."/>
            <person name="Schwartz R."/>
            <person name="Segarra C."/>
            <person name="Singh R.S."/>
            <person name="Sirot L."/>
            <person name="Sirota M."/>
            <person name="Sisneros N.B."/>
            <person name="Smith C.D."/>
            <person name="Smith T.F."/>
            <person name="Spieth J."/>
            <person name="Stage D.E."/>
            <person name="Stark A."/>
            <person name="Stephan W."/>
            <person name="Strausberg R.L."/>
            <person name="Strempel S."/>
            <person name="Sturgill D."/>
            <person name="Sutton G."/>
            <person name="Sutton G.G."/>
            <person name="Tao W."/>
            <person name="Teichmann S."/>
            <person name="Tobari Y.N."/>
            <person name="Tomimura Y."/>
            <person name="Tsolas J.M."/>
            <person name="Valente V.L."/>
            <person name="Venter E."/>
            <person name="Venter J.C."/>
            <person name="Vicario S."/>
            <person name="Vieira F.G."/>
            <person name="Vilella A.J."/>
            <person name="Villasante A."/>
            <person name="Walenz B."/>
            <person name="Wang J."/>
            <person name="Wasserman M."/>
            <person name="Watts T."/>
            <person name="Wilson D."/>
            <person name="Wilson R.K."/>
            <person name="Wing R.A."/>
            <person name="Wolfner M.F."/>
            <person name="Wong A."/>
            <person name="Wong G.K."/>
            <person name="Wu C.I."/>
            <person name="Wu G."/>
            <person name="Yamamoto D."/>
            <person name="Yang H.P."/>
            <person name="Yang S.P."/>
            <person name="Yorke J.A."/>
            <person name="Yoshida K."/>
            <person name="Zdobnov E."/>
            <person name="Zhang P."/>
            <person name="Zhang Y."/>
            <person name="Zimin A.V."/>
            <person name="Baldwin J."/>
            <person name="Abdouelleil A."/>
            <person name="Abdulkadir J."/>
            <person name="Abebe A."/>
            <person name="Abera B."/>
            <person name="Abreu J."/>
            <person name="Acer S.C."/>
            <person name="Aftuck L."/>
            <person name="Alexander A."/>
            <person name="An P."/>
            <person name="Anderson E."/>
            <person name="Anderson S."/>
            <person name="Arachi H."/>
            <person name="Azer M."/>
            <person name="Bachantsang P."/>
            <person name="Barry A."/>
            <person name="Bayul T."/>
            <person name="Berlin A."/>
            <person name="Bessette D."/>
            <person name="Bloom T."/>
            <person name="Blye J."/>
            <person name="Boguslavskiy L."/>
            <person name="Bonnet C."/>
            <person name="Boukhgalter B."/>
            <person name="Bourzgui I."/>
            <person name="Brown A."/>
            <person name="Cahill P."/>
            <person name="Channer S."/>
            <person name="Cheshatsang Y."/>
            <person name="Chuda L."/>
            <person name="Citroen M."/>
            <person name="Collymore A."/>
            <person name="Cooke P."/>
            <person name="Costello M."/>
            <person name="D'Aco K."/>
            <person name="Daza R."/>
            <person name="De Haan G."/>
            <person name="DeGray S."/>
            <person name="DeMaso C."/>
            <person name="Dhargay N."/>
            <person name="Dooley K."/>
            <person name="Dooley E."/>
            <person name="Doricent M."/>
            <person name="Dorje P."/>
            <person name="Dorjee K."/>
            <person name="Dupes A."/>
            <person name="Elong R."/>
            <person name="Falk J."/>
            <person name="Farina A."/>
            <person name="Faro S."/>
            <person name="Ferguson D."/>
            <person name="Fisher S."/>
            <person name="Foley C.D."/>
            <person name="Franke A."/>
            <person name="Friedrich D."/>
            <person name="Gadbois L."/>
            <person name="Gearin G."/>
            <person name="Gearin C.R."/>
            <person name="Giannoukos G."/>
            <person name="Goode T."/>
            <person name="Graham J."/>
            <person name="Grandbois E."/>
            <person name="Grewal S."/>
            <person name="Gyaltsen K."/>
            <person name="Hafez N."/>
            <person name="Hagos B."/>
            <person name="Hall J."/>
            <person name="Henson C."/>
            <person name="Hollinger A."/>
            <person name="Honan T."/>
            <person name="Huard M.D."/>
            <person name="Hughes L."/>
            <person name="Hurhula B."/>
            <person name="Husby M.E."/>
            <person name="Kamat A."/>
            <person name="Kanga B."/>
            <person name="Kashin S."/>
            <person name="Khazanovich D."/>
            <person name="Kisner P."/>
            <person name="Lance K."/>
            <person name="Lara M."/>
            <person name="Lee W."/>
            <person name="Lennon N."/>
            <person name="Letendre F."/>
            <person name="LeVine R."/>
            <person name="Lipovsky A."/>
            <person name="Liu X."/>
            <person name="Liu J."/>
            <person name="Liu S."/>
            <person name="Lokyitsang T."/>
            <person name="Lokyitsang Y."/>
            <person name="Lubonja R."/>
            <person name="Lui A."/>
            <person name="MacDonald P."/>
            <person name="Magnisalis V."/>
            <person name="Maru K."/>
            <person name="Matthews C."/>
            <person name="McCusker W."/>
            <person name="McDonough S."/>
            <person name="Mehta T."/>
            <person name="Meldrim J."/>
            <person name="Meneus L."/>
            <person name="Mihai O."/>
            <person name="Mihalev A."/>
            <person name="Mihova T."/>
            <person name="Mittelman R."/>
            <person name="Mlenga V."/>
            <person name="Montmayeur A."/>
            <person name="Mulrain L."/>
            <person name="Navidi A."/>
            <person name="Naylor J."/>
            <person name="Negash T."/>
            <person name="Nguyen T."/>
            <person name="Nguyen N."/>
            <person name="Nicol R."/>
            <person name="Norbu C."/>
            <person name="Norbu N."/>
            <person name="Novod N."/>
            <person name="O'Neill B."/>
            <person name="Osman S."/>
            <person name="Markiewicz E."/>
            <person name="Oyono O.L."/>
            <person name="Patti C."/>
            <person name="Phunkhang P."/>
            <person name="Pierre F."/>
            <person name="Priest M."/>
            <person name="Raghuraman S."/>
            <person name="Rege F."/>
            <person name="Reyes R."/>
            <person name="Rise C."/>
            <person name="Rogov P."/>
            <person name="Ross K."/>
            <person name="Ryan E."/>
            <person name="Settipalli S."/>
            <person name="Shea T."/>
            <person name="Sherpa N."/>
            <person name="Shi L."/>
            <person name="Shih D."/>
            <person name="Sparrow T."/>
            <person name="Spaulding J."/>
            <person name="Stalker J."/>
            <person name="Stange-Thomann N."/>
            <person name="Stavropoulos S."/>
            <person name="Stone C."/>
            <person name="Strader C."/>
            <person name="Tesfaye S."/>
            <person name="Thomson T."/>
            <person name="Thoulutsang Y."/>
            <person name="Thoulutsang D."/>
            <person name="Topham K."/>
            <person name="Topping I."/>
            <person name="Tsamla T."/>
            <person name="Vassiliev H."/>
            <person name="Vo A."/>
            <person name="Wangchuk T."/>
            <person name="Wangdi T."/>
            <person name="Weiand M."/>
            <person name="Wilkinson J."/>
            <person name="Wilson A."/>
            <person name="Yadav S."/>
            <person name="Young G."/>
            <person name="Yu Q."/>
            <person name="Zembek L."/>
            <person name="Zhong D."/>
            <person name="Zimmer A."/>
            <person name="Zwirko Z."/>
            <person name="Jaffe D.B."/>
            <person name="Alvarez P."/>
            <person name="Brockman W."/>
            <person name="Butler J."/>
            <person name="Chin C."/>
            <person name="Gnerre S."/>
            <person name="Grabherr M."/>
            <person name="Kleber M."/>
            <person name="Mauceli E."/>
            <person name="MacCallum I."/>
        </authorList>
    </citation>
    <scope>NUCLEOTIDE SEQUENCE [LARGE SCALE GENOMIC DNA]</scope>
    <source>
        <strain evidence="7">Tucson 14030-0811.24</strain>
    </source>
</reference>
<evidence type="ECO:0000259" key="5">
    <source>
        <dbReference type="Pfam" id="PF14634"/>
    </source>
</evidence>
<evidence type="ECO:0000256" key="4">
    <source>
        <dbReference type="SAM" id="MobiDB-lite"/>
    </source>
</evidence>
<feature type="compositionally biased region" description="Polar residues" evidence="4">
    <location>
        <begin position="230"/>
        <end position="239"/>
    </location>
</feature>
<dbReference type="InParanoid" id="B4NE87"/>
<dbReference type="OrthoDB" id="7841769at2759"/>
<accession>B4NE87</accession>
<evidence type="ECO:0000256" key="1">
    <source>
        <dbReference type="ARBA" id="ARBA00022771"/>
    </source>
</evidence>
<protein>
    <recommendedName>
        <fullName evidence="5">RING-type domain-containing protein</fullName>
    </recommendedName>
</protein>
<feature type="compositionally biased region" description="Basic and acidic residues" evidence="4">
    <location>
        <begin position="18"/>
        <end position="31"/>
    </location>
</feature>
<dbReference type="STRING" id="7260.B4NE87"/>
<dbReference type="GO" id="GO:0007131">
    <property type="term" value="P:reciprocal meiotic recombination"/>
    <property type="evidence" value="ECO:0007669"/>
    <property type="project" value="InterPro"/>
</dbReference>
<dbReference type="EMBL" id="CH964239">
    <property type="protein sequence ID" value="EDW82056.2"/>
    <property type="molecule type" value="Genomic_DNA"/>
</dbReference>
<dbReference type="GO" id="GO:0008270">
    <property type="term" value="F:zinc ion binding"/>
    <property type="evidence" value="ECO:0007669"/>
    <property type="project" value="UniProtKB-KW"/>
</dbReference>
<dbReference type="AlphaFoldDB" id="B4NE87"/>
<evidence type="ECO:0000313" key="7">
    <source>
        <dbReference type="Proteomes" id="UP000007798"/>
    </source>
</evidence>
<feature type="compositionally biased region" description="Basic and acidic residues" evidence="4">
    <location>
        <begin position="219"/>
        <end position="228"/>
    </location>
</feature>
<dbReference type="GO" id="GO:0016925">
    <property type="term" value="P:protein sumoylation"/>
    <property type="evidence" value="ECO:0007669"/>
    <property type="project" value="TreeGrafter"/>
</dbReference>
<dbReference type="InterPro" id="IPR042123">
    <property type="entry name" value="Zip3/RNF212-like"/>
</dbReference>
<keyword evidence="1" id="KW-0479">Metal-binding</keyword>
<dbReference type="GO" id="GO:0007129">
    <property type="term" value="P:homologous chromosome pairing at meiosis"/>
    <property type="evidence" value="ECO:0007669"/>
    <property type="project" value="TreeGrafter"/>
</dbReference>
<keyword evidence="7" id="KW-1185">Reference proteome</keyword>
<keyword evidence="1" id="KW-0863">Zinc-finger</keyword>
<proteinExistence type="predicted"/>
<dbReference type="GO" id="GO:0019789">
    <property type="term" value="F:SUMO transferase activity"/>
    <property type="evidence" value="ECO:0007669"/>
    <property type="project" value="InterPro"/>
</dbReference>
<name>B4NE87_DROWI</name>
<dbReference type="PANTHER" id="PTHR22663:SF17">
    <property type="entry name" value="RING FINGER PROTEIN NARYA-RELATED"/>
    <property type="match status" value="1"/>
</dbReference>
<evidence type="ECO:0000256" key="2">
    <source>
        <dbReference type="ARBA" id="ARBA00022833"/>
    </source>
</evidence>
<dbReference type="Proteomes" id="UP000007798">
    <property type="component" value="Unassembled WGS sequence"/>
</dbReference>
<evidence type="ECO:0000256" key="3">
    <source>
        <dbReference type="ARBA" id="ARBA00023254"/>
    </source>
</evidence>
<keyword evidence="3" id="KW-0469">Meiosis</keyword>
<dbReference type="InterPro" id="IPR001841">
    <property type="entry name" value="Znf_RING"/>
</dbReference>
<organism evidence="6 7">
    <name type="scientific">Drosophila willistoni</name>
    <name type="common">Fruit fly</name>
    <dbReference type="NCBI Taxonomy" id="7260"/>
    <lineage>
        <taxon>Eukaryota</taxon>
        <taxon>Metazoa</taxon>
        <taxon>Ecdysozoa</taxon>
        <taxon>Arthropoda</taxon>
        <taxon>Hexapoda</taxon>
        <taxon>Insecta</taxon>
        <taxon>Pterygota</taxon>
        <taxon>Neoptera</taxon>
        <taxon>Endopterygota</taxon>
        <taxon>Diptera</taxon>
        <taxon>Brachycera</taxon>
        <taxon>Muscomorpha</taxon>
        <taxon>Ephydroidea</taxon>
        <taxon>Drosophilidae</taxon>
        <taxon>Drosophila</taxon>
        <taxon>Sophophora</taxon>
    </lineage>
</organism>
<dbReference type="HOGENOM" id="CLU_1130109_0_0_1"/>
<dbReference type="KEGG" id="dwi:6648822"/>
<keyword evidence="2" id="KW-0862">Zinc</keyword>
<dbReference type="GO" id="GO:0000795">
    <property type="term" value="C:synaptonemal complex"/>
    <property type="evidence" value="ECO:0007669"/>
    <property type="project" value="InterPro"/>
</dbReference>
<dbReference type="eggNOG" id="KOG4739">
    <property type="taxonomic scope" value="Eukaryota"/>
</dbReference>
<dbReference type="PANTHER" id="PTHR22663">
    <property type="entry name" value="RING FINGER PROTEIN NARYA-RELATED"/>
    <property type="match status" value="1"/>
</dbReference>
<feature type="region of interest" description="Disordered" evidence="4">
    <location>
        <begin position="1"/>
        <end position="33"/>
    </location>
</feature>
<dbReference type="FunCoup" id="B4NE87">
    <property type="interactions" value="1"/>
</dbReference>
<sequence>MTQISVPSFHGSSHRDRRNNADGDEFGDKRPLTPPMPEAGKLWIHCNNCFKQYAVIKIAKNGGVNGQNEEVFYLLACKHICCDKCVITRLGRTPSDAPYFVCCICRQTVRGRKINNSLPVNLKTFFHPAPWSLSSDEVNSFQMKNIQHLNKYKNKLESQFVKDENDLDLARKICQRHCMTNRLLVVERRKQGQRLQQLKTECRIRRDRLAQKSPSSRRGSSERYDKRPHSTSIINNRPQTKAARRRSITSFANPSNISFDL</sequence>
<feature type="domain" description="RING-type" evidence="5">
    <location>
        <begin position="45"/>
        <end position="107"/>
    </location>
</feature>